<evidence type="ECO:0000256" key="1">
    <source>
        <dbReference type="SAM" id="MobiDB-lite"/>
    </source>
</evidence>
<name>A0A178XZ91_SINSA</name>
<dbReference type="Proteomes" id="UP000078507">
    <property type="component" value="Unassembled WGS sequence"/>
</dbReference>
<evidence type="ECO:0000313" key="4">
    <source>
        <dbReference type="Proteomes" id="UP000078507"/>
    </source>
</evidence>
<dbReference type="RefSeq" id="WP_066877669.1">
    <property type="nucleotide sequence ID" value="NZ_LNQB01000088.1"/>
</dbReference>
<feature type="chain" id="PRO_5008097335" evidence="2">
    <location>
        <begin position="24"/>
        <end position="228"/>
    </location>
</feature>
<feature type="region of interest" description="Disordered" evidence="1">
    <location>
        <begin position="207"/>
        <end position="228"/>
    </location>
</feature>
<dbReference type="OrthoDB" id="8071245at2"/>
<dbReference type="EMBL" id="LNQB01000088">
    <property type="protein sequence ID" value="OAP40162.1"/>
    <property type="molecule type" value="Genomic_DNA"/>
</dbReference>
<dbReference type="AlphaFoldDB" id="A0A178XZ91"/>
<keyword evidence="2" id="KW-0732">Signal</keyword>
<sequence>MKIAQLTATGLATCLLLQGPAQAQMFVSDPATEAQTLITAGNTAQTVVHTLALLEQTVQIAQMFTTSFEVMGLLSSLNQPNRYPPTAHLESQMFAARAPASATARAIASDAENNVMWGNDAQGDLLRKQIAGSSNAAGAAADNLDAMDHRLRDNANALNQLSRSRDIMQATVTNGLILKQIHDAIIQNTQATSLLTMTTAQARLQEAEEATTQRRERQATAAIFGTGP</sequence>
<dbReference type="STRING" id="36856.ATB98_21445"/>
<feature type="signal peptide" evidence="2">
    <location>
        <begin position="1"/>
        <end position="23"/>
    </location>
</feature>
<comment type="caution">
    <text evidence="3">The sequence shown here is derived from an EMBL/GenBank/DDBJ whole genome shotgun (WGS) entry which is preliminary data.</text>
</comment>
<accession>A0A178XZ91</accession>
<reference evidence="3 4" key="1">
    <citation type="submission" date="2015-11" db="EMBL/GenBank/DDBJ databases">
        <title>Ensifer anhuiense sp. nov., an effective nitrogen fixation bacterium with Glycine soja.</title>
        <authorList>
            <person name="Yan H."/>
            <person name="Chen W."/>
        </authorList>
    </citation>
    <scope>NUCLEOTIDE SEQUENCE [LARGE SCALE GENOMIC DNA]</scope>
    <source>
        <strain evidence="3 4">LMG 7837</strain>
    </source>
</reference>
<gene>
    <name evidence="3" type="ORF">ATB98_21445</name>
</gene>
<evidence type="ECO:0000313" key="3">
    <source>
        <dbReference type="EMBL" id="OAP40162.1"/>
    </source>
</evidence>
<evidence type="ECO:0000256" key="2">
    <source>
        <dbReference type="SAM" id="SignalP"/>
    </source>
</evidence>
<organism evidence="3 4">
    <name type="scientific">Sinorhizobium saheli</name>
    <dbReference type="NCBI Taxonomy" id="36856"/>
    <lineage>
        <taxon>Bacteria</taxon>
        <taxon>Pseudomonadati</taxon>
        <taxon>Pseudomonadota</taxon>
        <taxon>Alphaproteobacteria</taxon>
        <taxon>Hyphomicrobiales</taxon>
        <taxon>Rhizobiaceae</taxon>
        <taxon>Sinorhizobium/Ensifer group</taxon>
        <taxon>Sinorhizobium</taxon>
    </lineage>
</organism>
<keyword evidence="4" id="KW-1185">Reference proteome</keyword>
<proteinExistence type="predicted"/>
<protein>
    <submittedName>
        <fullName evidence="3">Type IV secretion system protein VirB5</fullName>
    </submittedName>
</protein>